<feature type="region of interest" description="Disordered" evidence="1">
    <location>
        <begin position="256"/>
        <end position="276"/>
    </location>
</feature>
<evidence type="ECO:0000313" key="2">
    <source>
        <dbReference type="Proteomes" id="UP001652580"/>
    </source>
</evidence>
<feature type="compositionally biased region" description="Pro residues" evidence="1">
    <location>
        <begin position="197"/>
        <end position="209"/>
    </location>
</feature>
<dbReference type="RefSeq" id="XP_057388692.1">
    <property type="nucleotide sequence ID" value="XM_057532709.1"/>
</dbReference>
<proteinExistence type="predicted"/>
<evidence type="ECO:0000256" key="1">
    <source>
        <dbReference type="SAM" id="MobiDB-lite"/>
    </source>
</evidence>
<dbReference type="Proteomes" id="UP001652580">
    <property type="component" value="Chromosome 18"/>
</dbReference>
<accession>A0ABM3SFR3</accession>
<gene>
    <name evidence="3" type="primary">LOC130705600</name>
</gene>
<feature type="compositionally biased region" description="Polar residues" evidence="1">
    <location>
        <begin position="146"/>
        <end position="165"/>
    </location>
</feature>
<evidence type="ECO:0000313" key="3">
    <source>
        <dbReference type="RefSeq" id="XP_057388692.1"/>
    </source>
</evidence>
<feature type="compositionally biased region" description="Pro residues" evidence="1">
    <location>
        <begin position="1"/>
        <end position="12"/>
    </location>
</feature>
<protein>
    <submittedName>
        <fullName evidence="3">Uncharacterized protein LOC130705600</fullName>
    </submittedName>
</protein>
<name>A0ABM3SFR3_BALAC</name>
<dbReference type="GeneID" id="130705600"/>
<sequence>MCPVPPPPPRAPPSDHNAGVSKQSKKNPTRYKAWEASGVTYTTPHPGFSTVLSLRPQQTATQRQIGVSTAPVLGARPLAVPKPRADGEPPSLPPAAGQASSDRSQVPAAPAAAAERKARGRLPGAAPSGLSPTPTHPKQAPPRNTGIESTKSQATHQRASKTSLWKKNFASHASTHAYAQRAPGRAALTCSPRCRSPLPPPTQVWPRPLPRGGCPGRPLRKPHTHRLAERAQRLQGPAAAAAAAAATETAAVAAAAAAAAPVGVSQTGAAKPHRPY</sequence>
<organism evidence="2 3">
    <name type="scientific">Balaenoptera acutorostrata</name>
    <name type="common">Common minke whale</name>
    <name type="synonym">Balaena rostrata</name>
    <dbReference type="NCBI Taxonomy" id="9767"/>
    <lineage>
        <taxon>Eukaryota</taxon>
        <taxon>Metazoa</taxon>
        <taxon>Chordata</taxon>
        <taxon>Craniata</taxon>
        <taxon>Vertebrata</taxon>
        <taxon>Euteleostomi</taxon>
        <taxon>Mammalia</taxon>
        <taxon>Eutheria</taxon>
        <taxon>Laurasiatheria</taxon>
        <taxon>Artiodactyla</taxon>
        <taxon>Whippomorpha</taxon>
        <taxon>Cetacea</taxon>
        <taxon>Mysticeti</taxon>
        <taxon>Balaenopteridae</taxon>
        <taxon>Balaenoptera</taxon>
    </lineage>
</organism>
<feature type="compositionally biased region" description="Polar residues" evidence="1">
    <location>
        <begin position="50"/>
        <end position="67"/>
    </location>
</feature>
<reference evidence="3" key="1">
    <citation type="submission" date="2025-08" db="UniProtKB">
        <authorList>
            <consortium name="RefSeq"/>
        </authorList>
    </citation>
    <scope>IDENTIFICATION</scope>
</reference>
<keyword evidence="2" id="KW-1185">Reference proteome</keyword>
<feature type="region of interest" description="Disordered" evidence="1">
    <location>
        <begin position="1"/>
        <end position="225"/>
    </location>
</feature>